<comment type="caution">
    <text evidence="4">Lacks conserved residue(s) required for the propagation of feature annotation.</text>
</comment>
<dbReference type="SMART" id="SM00254">
    <property type="entry name" value="ShKT"/>
    <property type="match status" value="2"/>
</dbReference>
<name>A0AAF5DLC3_STRER</name>
<protein>
    <submittedName>
        <fullName evidence="8">ShKT domain-containing protein</fullName>
    </submittedName>
</protein>
<evidence type="ECO:0000259" key="6">
    <source>
        <dbReference type="PROSITE" id="PS51670"/>
    </source>
</evidence>
<dbReference type="PROSITE" id="PS00941">
    <property type="entry name" value="CARBOXYLESTERASE_B_2"/>
    <property type="match status" value="1"/>
</dbReference>
<evidence type="ECO:0000256" key="3">
    <source>
        <dbReference type="ARBA" id="ARBA00022801"/>
    </source>
</evidence>
<keyword evidence="3" id="KW-0378">Hydrolase</keyword>
<accession>A0AAF5DLC3</accession>
<proteinExistence type="inferred from homology"/>
<evidence type="ECO:0000256" key="4">
    <source>
        <dbReference type="PROSITE-ProRule" id="PRU01005"/>
    </source>
</evidence>
<dbReference type="SUPFAM" id="SSF53474">
    <property type="entry name" value="alpha/beta-Hydrolases"/>
    <property type="match status" value="1"/>
</dbReference>
<dbReference type="Gene3D" id="3.40.50.1820">
    <property type="entry name" value="alpha/beta hydrolase"/>
    <property type="match status" value="1"/>
</dbReference>
<dbReference type="AlphaFoldDB" id="A0AAF5DLC3"/>
<dbReference type="InterPro" id="IPR002018">
    <property type="entry name" value="CarbesteraseB"/>
</dbReference>
<evidence type="ECO:0000256" key="5">
    <source>
        <dbReference type="SAM" id="MobiDB-lite"/>
    </source>
</evidence>
<dbReference type="Proteomes" id="UP000035681">
    <property type="component" value="Unplaced"/>
</dbReference>
<dbReference type="GO" id="GO:0052689">
    <property type="term" value="F:carboxylic ester hydrolase activity"/>
    <property type="evidence" value="ECO:0007669"/>
    <property type="project" value="UniProtKB-KW"/>
</dbReference>
<feature type="region of interest" description="Disordered" evidence="5">
    <location>
        <begin position="600"/>
        <end position="619"/>
    </location>
</feature>
<feature type="compositionally biased region" description="Low complexity" evidence="5">
    <location>
        <begin position="840"/>
        <end position="860"/>
    </location>
</feature>
<dbReference type="InterPro" id="IPR050309">
    <property type="entry name" value="Type-B_Carboxylest/Lipase"/>
</dbReference>
<evidence type="ECO:0000313" key="7">
    <source>
        <dbReference type="Proteomes" id="UP000035681"/>
    </source>
</evidence>
<evidence type="ECO:0000256" key="2">
    <source>
        <dbReference type="ARBA" id="ARBA00022487"/>
    </source>
</evidence>
<dbReference type="InterPro" id="IPR019819">
    <property type="entry name" value="Carboxylesterase_B_CS"/>
</dbReference>
<evidence type="ECO:0000313" key="8">
    <source>
        <dbReference type="WBParaSite" id="TCONS_00015121.p1"/>
    </source>
</evidence>
<dbReference type="Pfam" id="PF00135">
    <property type="entry name" value="COesterase"/>
    <property type="match status" value="1"/>
</dbReference>
<reference evidence="8" key="1">
    <citation type="submission" date="2024-02" db="UniProtKB">
        <authorList>
            <consortium name="WormBaseParasite"/>
        </authorList>
    </citation>
    <scope>IDENTIFICATION</scope>
</reference>
<comment type="similarity">
    <text evidence="1">Belongs to the type-B carboxylesterase/lipase family.</text>
</comment>
<dbReference type="PANTHER" id="PTHR11559">
    <property type="entry name" value="CARBOXYLESTERASE"/>
    <property type="match status" value="1"/>
</dbReference>
<dbReference type="PROSITE" id="PS51670">
    <property type="entry name" value="SHKT"/>
    <property type="match status" value="1"/>
</dbReference>
<dbReference type="InterPro" id="IPR019826">
    <property type="entry name" value="Carboxylesterase_B_AS"/>
</dbReference>
<dbReference type="InterPro" id="IPR029058">
    <property type="entry name" value="AB_hydrolase_fold"/>
</dbReference>
<keyword evidence="2" id="KW-0719">Serine esterase</keyword>
<dbReference type="InterPro" id="IPR003582">
    <property type="entry name" value="ShKT_dom"/>
</dbReference>
<dbReference type="PROSITE" id="PS00122">
    <property type="entry name" value="CARBOXYLESTERASE_B_1"/>
    <property type="match status" value="1"/>
</dbReference>
<feature type="domain" description="ShKT" evidence="6">
    <location>
        <begin position="1302"/>
        <end position="1339"/>
    </location>
</feature>
<keyword evidence="7" id="KW-1185">Reference proteome</keyword>
<dbReference type="WBParaSite" id="TCONS_00015121.p1">
    <property type="protein sequence ID" value="TCONS_00015121.p1"/>
    <property type="gene ID" value="XLOC_010336"/>
</dbReference>
<sequence length="1339" mass="150456">MLYHYQLLLPIFFSLTVGNKDILKNFIILPLKYESKIINDISYNPLPNNNITLNTSLGTIIGTHVDLGNNKNEKFFGKADAFFSVPFVHPPIGDLRLKHSIPINKFPNNPQIAQIQPPMCPQTLKKDNLTISEGESEDCLYINIFSPNVKTTNKYPVFVLIPGGGFDSGSIKEWGYKGFITNFVSNGIIVVVVQYRLGIHGFFTTFTDEIPPNRGVYDQTNALKFVKNYISEFGGDPNRITLAGHSTGAVSVTAQSLSPLSKNLFNQLIVMSADINLQFSGIMPLVNTDTNYNIAADLCNITKYEWDNYPMDYVNECIKNTPIQKFIDYQKWKLYSFVLYIDKDFIGFLPDTPTNLYQNIPLLPTVLGSVDQEVGRGLIDIFNSVKSLLNKNGYDMVLMLMSQLFTSDNNDQFAQLLYNFNVPLKTNSTDLYEWTKIVVNTAGGLGIYNFLALHSVNLLNKGNNNVYMYENSYVYNYCSKITLNGKIYNPLSHADDFFALTMRPEFFDSSNSNLINVNDIAMAHKLGTYWSMFIKNTSSLNGFSNPWQSITNPNNLKYLNIQSLYNDQLLDNYHKNDYQLYENTLSVVLSQWPFEDNVSRNNNGRKYPKSTTFKPSTMNTVPPTIKPTGYINNQYQPCNSSIIFSLTTSIDFTSELQFQKQLNLLSSNNIIEIYWNHFERIAVVSYNLNPNISINFNSVIDKNTFNDQLIKNVKRSNTGNSILKLLNLLSSDNFSYNINKPTNHFIFITSVDYNELKQSLKYSTILTKNGSLNFIVIGDNISTNDLTMLNPNGVYKINLNNPNYLALKHYSNLLEEAESNLVNRNIKNDINKREITTKENQNSTTSFSSSTNSFQNNVTSSTKSPIPTMLSFHSSTLSFSQTSVPTKKFNITNNNNLNNISLDKNTSLSTVLQTTYTTKIIETTKKTTLSTITVNTLLNTTIVNQPTSTTQTKLSTSTISSLKNFTEVKLNKTTSTRMLYTNNLVTSTKSTFKTTDYHIPINSTSKRETTLIPTGSTLKHENNVLVSNSTIQNSTKISTSTFTSTKKLITNSTTAYLSIFQTTPKTNNITTTIFSTVFTTQKSIITQSDTKKHTNTTKIILPTTTSKPSTVLVTNKTLSTPFTTISTLSSTRSSHTTTTTPKDIKTTSNLNLSTTNLQNTKSTTTKISTIKTTKITTKETISNNTFLPPNMLTIIQLTTTTTKATTTLKNNVSCITLPNPNLTTTIIDKITKKTTTNQNVTTTISYTTTPKVTSNINPSCYDSTVGCKYYENICSHYILGRVVSSLCRYTCGLCVKPHPSICHDTFRDCALSKFLGYCDILNVPYYHRKQYCKKTCGLC</sequence>
<feature type="region of interest" description="Disordered" evidence="5">
    <location>
        <begin position="833"/>
        <end position="860"/>
    </location>
</feature>
<evidence type="ECO:0000256" key="1">
    <source>
        <dbReference type="ARBA" id="ARBA00005964"/>
    </source>
</evidence>
<dbReference type="Pfam" id="PF01549">
    <property type="entry name" value="ShK"/>
    <property type="match status" value="2"/>
</dbReference>
<organism evidence="7 8">
    <name type="scientific">Strongyloides stercoralis</name>
    <name type="common">Threadworm</name>
    <dbReference type="NCBI Taxonomy" id="6248"/>
    <lineage>
        <taxon>Eukaryota</taxon>
        <taxon>Metazoa</taxon>
        <taxon>Ecdysozoa</taxon>
        <taxon>Nematoda</taxon>
        <taxon>Chromadorea</taxon>
        <taxon>Rhabditida</taxon>
        <taxon>Tylenchina</taxon>
        <taxon>Panagrolaimomorpha</taxon>
        <taxon>Strongyloidoidea</taxon>
        <taxon>Strongyloididae</taxon>
        <taxon>Strongyloides</taxon>
    </lineage>
</organism>